<protein>
    <submittedName>
        <fullName evidence="6">tRNA/rRNA methyltransferase (SpoU)</fullName>
    </submittedName>
</protein>
<evidence type="ECO:0000256" key="3">
    <source>
        <dbReference type="ARBA" id="ARBA00022679"/>
    </source>
</evidence>
<dbReference type="GO" id="GO:0002128">
    <property type="term" value="P:tRNA nucleoside ribose methylation"/>
    <property type="evidence" value="ECO:0007669"/>
    <property type="project" value="TreeGrafter"/>
</dbReference>
<dbReference type="SUPFAM" id="SSF75217">
    <property type="entry name" value="alpha/beta knot"/>
    <property type="match status" value="1"/>
</dbReference>
<evidence type="ECO:0000256" key="1">
    <source>
        <dbReference type="ARBA" id="ARBA00007228"/>
    </source>
</evidence>
<dbReference type="GO" id="GO:0003723">
    <property type="term" value="F:RNA binding"/>
    <property type="evidence" value="ECO:0007669"/>
    <property type="project" value="InterPro"/>
</dbReference>
<dbReference type="PIRSF" id="PIRSF004808">
    <property type="entry name" value="LasT"/>
    <property type="match status" value="1"/>
</dbReference>
<dbReference type="InterPro" id="IPR001537">
    <property type="entry name" value="SpoU_MeTrfase"/>
</dbReference>
<dbReference type="InterPro" id="IPR029028">
    <property type="entry name" value="Alpha/beta_knot_MTases"/>
</dbReference>
<evidence type="ECO:0000256" key="4">
    <source>
        <dbReference type="ARBA" id="ARBA00022691"/>
    </source>
</evidence>
<keyword evidence="2 6" id="KW-0489">Methyltransferase</keyword>
<comment type="caution">
    <text evidence="6">The sequence shown here is derived from an EMBL/GenBank/DDBJ whole genome shotgun (WGS) entry which is preliminary data.</text>
</comment>
<dbReference type="CDD" id="cd18093">
    <property type="entry name" value="SpoU-like_TrmJ"/>
    <property type="match status" value="1"/>
</dbReference>
<dbReference type="RefSeq" id="WP_020885579.1">
    <property type="nucleotide sequence ID" value="NZ_ATHI01000001.1"/>
</dbReference>
<dbReference type="STRING" id="1121439.dsat_1693"/>
<proteinExistence type="inferred from homology"/>
<dbReference type="Proteomes" id="UP000014975">
    <property type="component" value="Unassembled WGS sequence"/>
</dbReference>
<feature type="domain" description="tRNA/rRNA methyltransferase SpoU type" evidence="5">
    <location>
        <begin position="12"/>
        <end position="162"/>
    </location>
</feature>
<dbReference type="PANTHER" id="PTHR42786">
    <property type="entry name" value="TRNA/RRNA METHYLTRANSFERASE"/>
    <property type="match status" value="1"/>
</dbReference>
<evidence type="ECO:0000256" key="2">
    <source>
        <dbReference type="ARBA" id="ARBA00022603"/>
    </source>
</evidence>
<dbReference type="Pfam" id="PF00588">
    <property type="entry name" value="SpoU_methylase"/>
    <property type="match status" value="1"/>
</dbReference>
<evidence type="ECO:0000313" key="7">
    <source>
        <dbReference type="Proteomes" id="UP000014975"/>
    </source>
</evidence>
<keyword evidence="4" id="KW-0949">S-adenosyl-L-methionine</keyword>
<dbReference type="PANTHER" id="PTHR42786:SF2">
    <property type="entry name" value="TRNA (CYTIDINE_URIDINE-2'-O-)-METHYLTRANSFERASE TRMJ"/>
    <property type="match status" value="1"/>
</dbReference>
<dbReference type="Gene3D" id="3.40.1280.10">
    <property type="match status" value="1"/>
</dbReference>
<dbReference type="eggNOG" id="COG0565">
    <property type="taxonomic scope" value="Bacteria"/>
</dbReference>
<dbReference type="GO" id="GO:0008173">
    <property type="term" value="F:RNA methyltransferase activity"/>
    <property type="evidence" value="ECO:0007669"/>
    <property type="project" value="InterPro"/>
</dbReference>
<dbReference type="PATRIC" id="fig|1121439.3.peg.76"/>
<keyword evidence="3 6" id="KW-0808">Transferase</keyword>
<evidence type="ECO:0000313" key="6">
    <source>
        <dbReference type="EMBL" id="EPR36165.1"/>
    </source>
</evidence>
<dbReference type="Gene3D" id="1.10.8.590">
    <property type="match status" value="1"/>
</dbReference>
<accession>S7THR6</accession>
<dbReference type="OrthoDB" id="9806346at2"/>
<dbReference type="AlphaFoldDB" id="S7THR6"/>
<dbReference type="InterPro" id="IPR029026">
    <property type="entry name" value="tRNA_m1G_MTases_N"/>
</dbReference>
<dbReference type="EMBL" id="ATHI01000001">
    <property type="protein sequence ID" value="EPR36165.1"/>
    <property type="molecule type" value="Genomic_DNA"/>
</dbReference>
<evidence type="ECO:0000259" key="5">
    <source>
        <dbReference type="Pfam" id="PF00588"/>
    </source>
</evidence>
<keyword evidence="7" id="KW-1185">Reference proteome</keyword>
<gene>
    <name evidence="6" type="ORF">dsat_1693</name>
</gene>
<sequence length="262" mass="28034">MRDGGGIELFGLSVVLVRPRFPENVGSVARACLNMGASDIRLVAPENWDVEKAAVLATQHARHLLEGATIHADLAGALLGVQEAFATTARLGGWRKALLSPDKAAGMVARRIAKGGTAALVLGPEDQGLGNDDLALCTRLVTIPTASAGRSLNLSQAALLLLWECLKARRAIAAGLVERETDAQVGAAPGQGIGVPERELLMARVKKALLALDVLHGDNPDYFLMPFRRFLARTDISRREFDMLMGLCRQVEWLAEKAGRAD</sequence>
<reference evidence="6 7" key="1">
    <citation type="journal article" date="2013" name="Genome Announc.">
        <title>Draft genome sequences for three mercury-methylating, sulfate-reducing bacteria.</title>
        <authorList>
            <person name="Brown S.D."/>
            <person name="Hurt R.A.Jr."/>
            <person name="Gilmour C.C."/>
            <person name="Elias D.A."/>
        </authorList>
    </citation>
    <scope>NUCLEOTIDE SEQUENCE [LARGE SCALE GENOMIC DNA]</scope>
    <source>
        <strain evidence="6 7">DSM 16529</strain>
    </source>
</reference>
<comment type="similarity">
    <text evidence="1">Belongs to the class IV-like SAM-binding methyltransferase superfamily. RNA methyltransferase TrmH family.</text>
</comment>
<organism evidence="6 7">
    <name type="scientific">Alkalidesulfovibrio alkalitolerans DSM 16529</name>
    <dbReference type="NCBI Taxonomy" id="1121439"/>
    <lineage>
        <taxon>Bacteria</taxon>
        <taxon>Pseudomonadati</taxon>
        <taxon>Thermodesulfobacteriota</taxon>
        <taxon>Desulfovibrionia</taxon>
        <taxon>Desulfovibrionales</taxon>
        <taxon>Desulfovibrionaceae</taxon>
        <taxon>Alkalidesulfovibrio</taxon>
    </lineage>
</organism>
<name>S7THR6_9BACT</name>
<dbReference type="InterPro" id="IPR004384">
    <property type="entry name" value="RNA_MeTrfase_TrmJ/LasT"/>
</dbReference>
<dbReference type="GO" id="GO:0005829">
    <property type="term" value="C:cytosol"/>
    <property type="evidence" value="ECO:0007669"/>
    <property type="project" value="TreeGrafter"/>
</dbReference>